<organism evidence="8 9">
    <name type="scientific">Periconia digitata</name>
    <dbReference type="NCBI Taxonomy" id="1303443"/>
    <lineage>
        <taxon>Eukaryota</taxon>
        <taxon>Fungi</taxon>
        <taxon>Dikarya</taxon>
        <taxon>Ascomycota</taxon>
        <taxon>Pezizomycotina</taxon>
        <taxon>Dothideomycetes</taxon>
        <taxon>Pleosporomycetidae</taxon>
        <taxon>Pleosporales</taxon>
        <taxon>Massarineae</taxon>
        <taxon>Periconiaceae</taxon>
        <taxon>Periconia</taxon>
    </lineage>
</organism>
<feature type="transmembrane region" description="Helical" evidence="6">
    <location>
        <begin position="212"/>
        <end position="235"/>
    </location>
</feature>
<evidence type="ECO:0000256" key="1">
    <source>
        <dbReference type="ARBA" id="ARBA00004141"/>
    </source>
</evidence>
<evidence type="ECO:0000313" key="9">
    <source>
        <dbReference type="Proteomes" id="UP001152607"/>
    </source>
</evidence>
<reference evidence="8" key="1">
    <citation type="submission" date="2023-01" db="EMBL/GenBank/DDBJ databases">
        <authorList>
            <person name="Van Ghelder C."/>
            <person name="Rancurel C."/>
        </authorList>
    </citation>
    <scope>NUCLEOTIDE SEQUENCE</scope>
    <source>
        <strain evidence="8">CNCM I-4278</strain>
    </source>
</reference>
<dbReference type="Proteomes" id="UP001152607">
    <property type="component" value="Unassembled WGS sequence"/>
</dbReference>
<accession>A0A9W4UUE0</accession>
<keyword evidence="4 6" id="KW-0472">Membrane</keyword>
<feature type="domain" description="Rhodopsin" evidence="7">
    <location>
        <begin position="106"/>
        <end position="352"/>
    </location>
</feature>
<comment type="caution">
    <text evidence="8">The sequence shown here is derived from an EMBL/GenBank/DDBJ whole genome shotgun (WGS) entry which is preliminary data.</text>
</comment>
<keyword evidence="2 6" id="KW-0812">Transmembrane</keyword>
<evidence type="ECO:0000259" key="7">
    <source>
        <dbReference type="Pfam" id="PF20684"/>
    </source>
</evidence>
<feature type="transmembrane region" description="Helical" evidence="6">
    <location>
        <begin position="255"/>
        <end position="281"/>
    </location>
</feature>
<dbReference type="OrthoDB" id="444631at2759"/>
<protein>
    <recommendedName>
        <fullName evidence="7">Rhodopsin domain-containing protein</fullName>
    </recommendedName>
</protein>
<keyword evidence="3 6" id="KW-1133">Transmembrane helix</keyword>
<dbReference type="Pfam" id="PF20684">
    <property type="entry name" value="Fung_rhodopsin"/>
    <property type="match status" value="1"/>
</dbReference>
<dbReference type="EMBL" id="CAOQHR010000010">
    <property type="protein sequence ID" value="CAI6340528.1"/>
    <property type="molecule type" value="Genomic_DNA"/>
</dbReference>
<keyword evidence="9" id="KW-1185">Reference proteome</keyword>
<dbReference type="PANTHER" id="PTHR33048">
    <property type="entry name" value="PTH11-LIKE INTEGRAL MEMBRANE PROTEIN (AFU_ORTHOLOGUE AFUA_5G11245)"/>
    <property type="match status" value="1"/>
</dbReference>
<dbReference type="InterPro" id="IPR049326">
    <property type="entry name" value="Rhodopsin_dom_fungi"/>
</dbReference>
<name>A0A9W4UUE0_9PLEO</name>
<sequence>MRVRSSESDQCRSDHCALHIQDPTAVDTHPTPSIDIVCKSQAVSRINARAAWTSSPMATTSPKNGVMLLPAEELEQRASHMGRIHLSSFRIVCGTLFGVAMACFVLRLCIRLHARRKLFADDCILIIAMSALVGGTITLFQNDLLLFVTNAMFPASKNPLSTDSPFWIEKVTNTAGTRIQLAVFAWTAIFGVKFSFFAFFKPLIYSFRGLTIHYWVCLAFTVIAYAVSIAEGVYLNRLTSMNPFAPRQRHCSSRVMIFITTTSTLDIISDLMIISIPLLLLRNSLMKPFTKSGIAAFLCLSVFMIVCSLCRASGFLSGKVGLHDLIWRYFWHQVEACVAVLMASITVFRTVLLSSRQSSDNRSHDAPQGSSFIRRWLFKVSHSKKRTDHVSEKDFVRVDHLALPTMPSATFTGIRSFIRGNQRPGHDVTAAESEFDPSEADYHAYIRRGDVERDARR</sequence>
<feature type="transmembrane region" description="Helical" evidence="6">
    <location>
        <begin position="329"/>
        <end position="352"/>
    </location>
</feature>
<dbReference type="GO" id="GO:0016020">
    <property type="term" value="C:membrane"/>
    <property type="evidence" value="ECO:0007669"/>
    <property type="project" value="UniProtKB-SubCell"/>
</dbReference>
<feature type="transmembrane region" description="Helical" evidence="6">
    <location>
        <begin position="122"/>
        <end position="140"/>
    </location>
</feature>
<dbReference type="InterPro" id="IPR052337">
    <property type="entry name" value="SAT4-like"/>
</dbReference>
<feature type="transmembrane region" description="Helical" evidence="6">
    <location>
        <begin position="179"/>
        <end position="200"/>
    </location>
</feature>
<dbReference type="PANTHER" id="PTHR33048:SF92">
    <property type="entry name" value="INTEGRAL MEMBRANE PROTEIN"/>
    <property type="match status" value="1"/>
</dbReference>
<feature type="transmembrane region" description="Helical" evidence="6">
    <location>
        <begin position="293"/>
        <end position="317"/>
    </location>
</feature>
<evidence type="ECO:0000256" key="4">
    <source>
        <dbReference type="ARBA" id="ARBA00023136"/>
    </source>
</evidence>
<evidence type="ECO:0000256" key="5">
    <source>
        <dbReference type="ARBA" id="ARBA00038359"/>
    </source>
</evidence>
<comment type="similarity">
    <text evidence="5">Belongs to the SAT4 family.</text>
</comment>
<evidence type="ECO:0000313" key="8">
    <source>
        <dbReference type="EMBL" id="CAI6340528.1"/>
    </source>
</evidence>
<dbReference type="AlphaFoldDB" id="A0A9W4UUE0"/>
<evidence type="ECO:0000256" key="2">
    <source>
        <dbReference type="ARBA" id="ARBA00022692"/>
    </source>
</evidence>
<proteinExistence type="inferred from homology"/>
<evidence type="ECO:0000256" key="3">
    <source>
        <dbReference type="ARBA" id="ARBA00022989"/>
    </source>
</evidence>
<comment type="subcellular location">
    <subcellularLocation>
        <location evidence="1">Membrane</location>
        <topology evidence="1">Multi-pass membrane protein</topology>
    </subcellularLocation>
</comment>
<feature type="transmembrane region" description="Helical" evidence="6">
    <location>
        <begin position="89"/>
        <end position="110"/>
    </location>
</feature>
<evidence type="ECO:0000256" key="6">
    <source>
        <dbReference type="SAM" id="Phobius"/>
    </source>
</evidence>
<gene>
    <name evidence="8" type="ORF">PDIGIT_LOCUS13708</name>
</gene>